<sequence>MPYVIVNNEDQNLELQWKDDKTALQYDTNELRAVYQCINISGSNHSEFNEYELLNRSSQIGIIDCNVDLSQINSDILYLYLNNCICHNYFNSNIQIDELILMNSQLKVEQLSQLKLKQLSVEQKQSTTFDYWNCGQLQCRLKHLYLSEIKINLSDLSGYWNSVIFDLCEIIDKKINQQFHVNILEYNIVSHEEMHVLKYLICDKICVYAKSEDSSVNWKFQEDSSIKITYIILENFICDITDIPTNCKNFDFINCNFIGTPINILVNVQQVKIFISELSALENLHKLSNIKPIIFRVQLQDIRIQTLNLDKCYPTVLQLTDCSIDIAQLHGKWQRLIFENMMLTRTKADCKIIATDININVLRINEDSCQHLNNFEAELVVLRQVEVESLPYAKKLIIINTKLNILHQNNTVEKLLVKNCTFKQFSLKIMKKVLSVQFPQSKLQFLFNKFIQQKNKQMKMNRKNLHRIQNETWKLNRKTTIVNELKANIKIAIEKIQFARSME</sequence>
<evidence type="ECO:0000256" key="1">
    <source>
        <dbReference type="SAM" id="Coils"/>
    </source>
</evidence>
<proteinExistence type="predicted"/>
<keyword evidence="4" id="KW-1185">Reference proteome</keyword>
<evidence type="ECO:0000313" key="4">
    <source>
        <dbReference type="Proteomes" id="UP001642409"/>
    </source>
</evidence>
<dbReference type="Proteomes" id="UP001642409">
    <property type="component" value="Unassembled WGS sequence"/>
</dbReference>
<feature type="coiled-coil region" evidence="1">
    <location>
        <begin position="451"/>
        <end position="502"/>
    </location>
</feature>
<evidence type="ECO:0000313" key="3">
    <source>
        <dbReference type="EMBL" id="CAL6008638.1"/>
    </source>
</evidence>
<reference evidence="2" key="1">
    <citation type="submission" date="2023-06" db="EMBL/GenBank/DDBJ databases">
        <authorList>
            <person name="Kurt Z."/>
        </authorList>
    </citation>
    <scope>NUCLEOTIDE SEQUENCE</scope>
</reference>
<name>A0AA86NIT1_9EUKA</name>
<keyword evidence="1" id="KW-0175">Coiled coil</keyword>
<comment type="caution">
    <text evidence="2">The sequence shown here is derived from an EMBL/GenBank/DDBJ whole genome shotgun (WGS) entry which is preliminary data.</text>
</comment>
<dbReference type="EMBL" id="CATOUU010000195">
    <property type="protein sequence ID" value="CAI9919995.1"/>
    <property type="molecule type" value="Genomic_DNA"/>
</dbReference>
<gene>
    <name evidence="3" type="ORF">HINF_LOCUS21211</name>
    <name evidence="2" type="ORF">HINF_LOCUS7640</name>
</gene>
<organism evidence="2">
    <name type="scientific">Hexamita inflata</name>
    <dbReference type="NCBI Taxonomy" id="28002"/>
    <lineage>
        <taxon>Eukaryota</taxon>
        <taxon>Metamonada</taxon>
        <taxon>Diplomonadida</taxon>
        <taxon>Hexamitidae</taxon>
        <taxon>Hexamitinae</taxon>
        <taxon>Hexamita</taxon>
    </lineage>
</organism>
<reference evidence="3 4" key="2">
    <citation type="submission" date="2024-07" db="EMBL/GenBank/DDBJ databases">
        <authorList>
            <person name="Akdeniz Z."/>
        </authorList>
    </citation>
    <scope>NUCLEOTIDE SEQUENCE [LARGE SCALE GENOMIC DNA]</scope>
</reference>
<dbReference type="EMBL" id="CAXDID020000058">
    <property type="protein sequence ID" value="CAL6008638.1"/>
    <property type="molecule type" value="Genomic_DNA"/>
</dbReference>
<protein>
    <submittedName>
        <fullName evidence="3">Hypothetical_protein</fullName>
    </submittedName>
</protein>
<accession>A0AA86NIT1</accession>
<evidence type="ECO:0000313" key="2">
    <source>
        <dbReference type="EMBL" id="CAI9919995.1"/>
    </source>
</evidence>
<dbReference type="AlphaFoldDB" id="A0AA86NIT1"/>